<feature type="region of interest" description="Disordered" evidence="1">
    <location>
        <begin position="255"/>
        <end position="279"/>
    </location>
</feature>
<evidence type="ECO:0000256" key="1">
    <source>
        <dbReference type="SAM" id="MobiDB-lite"/>
    </source>
</evidence>
<dbReference type="EMBL" id="KL648095">
    <property type="protein sequence ID" value="KEY72421.1"/>
    <property type="molecule type" value="Genomic_DNA"/>
</dbReference>
<protein>
    <submittedName>
        <fullName evidence="2">Uncharacterized protein</fullName>
    </submittedName>
</protein>
<dbReference type="HOGENOM" id="CLU_783407_0_0_1"/>
<accession>A0A084B4E2</accession>
<gene>
    <name evidence="2" type="ORF">S7711_10418</name>
</gene>
<dbReference type="OrthoDB" id="3350591at2759"/>
<keyword evidence="3" id="KW-1185">Reference proteome</keyword>
<proteinExistence type="predicted"/>
<evidence type="ECO:0000313" key="3">
    <source>
        <dbReference type="Proteomes" id="UP000028045"/>
    </source>
</evidence>
<feature type="compositionally biased region" description="Polar residues" evidence="1">
    <location>
        <begin position="314"/>
        <end position="354"/>
    </location>
</feature>
<name>A0A084B4E2_STACB</name>
<organism evidence="2 3">
    <name type="scientific">Stachybotrys chartarum (strain CBS 109288 / IBT 7711)</name>
    <name type="common">Toxic black mold</name>
    <name type="synonym">Stilbospora chartarum</name>
    <dbReference type="NCBI Taxonomy" id="1280523"/>
    <lineage>
        <taxon>Eukaryota</taxon>
        <taxon>Fungi</taxon>
        <taxon>Dikarya</taxon>
        <taxon>Ascomycota</taxon>
        <taxon>Pezizomycotina</taxon>
        <taxon>Sordariomycetes</taxon>
        <taxon>Hypocreomycetidae</taxon>
        <taxon>Hypocreales</taxon>
        <taxon>Stachybotryaceae</taxon>
        <taxon>Stachybotrys</taxon>
    </lineage>
</organism>
<dbReference type="AlphaFoldDB" id="A0A084B4E2"/>
<reference evidence="2 3" key="1">
    <citation type="journal article" date="2014" name="BMC Genomics">
        <title>Comparative genome sequencing reveals chemotype-specific gene clusters in the toxigenic black mold Stachybotrys.</title>
        <authorList>
            <person name="Semeiks J."/>
            <person name="Borek D."/>
            <person name="Otwinowski Z."/>
            <person name="Grishin N.V."/>
        </authorList>
    </citation>
    <scope>NUCLEOTIDE SEQUENCE [LARGE SCALE GENOMIC DNA]</scope>
    <source>
        <strain evidence="3">CBS 109288 / IBT 7711</strain>
    </source>
</reference>
<feature type="compositionally biased region" description="Basic and acidic residues" evidence="1">
    <location>
        <begin position="255"/>
        <end position="266"/>
    </location>
</feature>
<dbReference type="Proteomes" id="UP000028045">
    <property type="component" value="Unassembled WGS sequence"/>
</dbReference>
<sequence length="354" mass="40094">MPHSTETAAKPAWEVFLEKEIIDEDLTDSYYITENTLYDVIRRMLHAPSNDNDAAATAVEEFRAFYVSYSPDNEERYGFNHESDSAARGLTGLIYEVTWKLAGVIWFRDFKHKRLSDFAVVFKVAAPAVVDIENPQMPSDTITAARIARDFWHQYSVGISTKSRPNPKGLCETWINVSVFLARLFEAGVILVEELYRAIRDITEGLETPKDDQCVCELKIWSSSLKKIAETPPDVDEWRLEKDAAEAYTKTTELISEREESHKEVPVSEMPSNPLHNEVPHTLKRSEEEQTSMAVDKQSDNSTYEISDVARGNSACSTVDTPNEGSNTRSAMLQQSPRSYKRQNPGQNPQSLMI</sequence>
<feature type="region of interest" description="Disordered" evidence="1">
    <location>
        <begin position="307"/>
        <end position="354"/>
    </location>
</feature>
<evidence type="ECO:0000313" key="2">
    <source>
        <dbReference type="EMBL" id="KEY72421.1"/>
    </source>
</evidence>